<dbReference type="Pfam" id="PF04434">
    <property type="entry name" value="SWIM"/>
    <property type="match status" value="1"/>
</dbReference>
<dbReference type="EMBL" id="JBHTBJ010000051">
    <property type="protein sequence ID" value="MFC7279457.1"/>
    <property type="molecule type" value="Genomic_DNA"/>
</dbReference>
<dbReference type="Proteomes" id="UP001596548">
    <property type="component" value="Unassembled WGS sequence"/>
</dbReference>
<protein>
    <submittedName>
        <fullName evidence="4">SWIM zinc finger family protein</fullName>
    </submittedName>
</protein>
<evidence type="ECO:0000313" key="4">
    <source>
        <dbReference type="EMBL" id="MFC7279457.1"/>
    </source>
</evidence>
<comment type="caution">
    <text evidence="4">The sequence shown here is derived from an EMBL/GenBank/DDBJ whole genome shotgun (WGS) entry which is preliminary data.</text>
</comment>
<keyword evidence="1" id="KW-0479">Metal-binding</keyword>
<keyword evidence="1" id="KW-0863">Zinc-finger</keyword>
<evidence type="ECO:0000313" key="5">
    <source>
        <dbReference type="Proteomes" id="UP001596548"/>
    </source>
</evidence>
<name>A0ABW2I3Q7_9ACTN</name>
<dbReference type="PROSITE" id="PS50966">
    <property type="entry name" value="ZF_SWIM"/>
    <property type="match status" value="1"/>
</dbReference>
<accession>A0ABW2I3Q7</accession>
<keyword evidence="1" id="KW-0862">Zinc</keyword>
<evidence type="ECO:0000256" key="1">
    <source>
        <dbReference type="PROSITE-ProRule" id="PRU00325"/>
    </source>
</evidence>
<dbReference type="RefSeq" id="WP_378976803.1">
    <property type="nucleotide sequence ID" value="NZ_JBHTBJ010000051.1"/>
</dbReference>
<sequence>MPVERWSLPQVEALAPDAASVRAAHALAGSWSAAGRLDDVLWGLCRSYQVCVDLSGPAFRCSCPSRKIPCKHALGLMMRWASAELPASEAPAFALEWQAARAARSQAESPAGRSRPASAPDPEAAARRAEQRAARVAGGMAELSRWLDDQIRQGLAGAQRGGPQPFDAMAARLVDAQAPAAAGAVRRLGTLIYSFGPGAGSFGQGAGPHWADRLLGEMALLRLLVDGHERLADLPPGLAATVRSRIGFPVATEDVLAGPRVTDRWQVLGQVEIDDGALTTRRTWLRGAATGRFALVLTFAAPGQPMVADLVPGTEFRGDLTFYPGAAPLRALVAERASAAEPFQAPDGAVPLAEALAGWATTVAAEPWRYDAPVLLAGVTPSDDGWLVDESGAALPLASGHREPWWLLAAAGAAPATVAAEWSPAGLRPLAAWADGLYVRAAAPIPDAGGTRHPELPPDLLAAALVGTNRRPWPTGSLLADAAIALARHPAGVTPAAGHAPVPAGPAEPTPPLPAAAGARLIRILGGGVPGGAQVAAELLSQWLDAAAAKGGHVPPVALPALLDAGRRNALIRPAIARVAGRRGAWLAGMRADWRWLRDETVAPPTSASSPSVWEAGTIGERLGYLIELRRADPAEGLALLESSWQQESSDDRARFVAALGTGLSPADDAFLERALDDRRKEVREAALDLLRGLPGSSLGKRMAARAAEAVRLDPGGRLVVTPPEELDAGLRRDGVAATPARGLGVSAWLLEEVLAGAPLDAWPAPETMLRLARGSDWESALLQGWAKAAIAQNDPAWATVLLREAAGALRESIRWDLHLVLPAEELGRLAADALRREDPMAHRLLSILPGRWPDELSATVLETIAHRARTDRHSWQLGELCRAAAPAMPPAYAEPVGRLAAQLDQEPADQSRVRPVAELARTLTFRHEMFQEFE</sequence>
<keyword evidence="5" id="KW-1185">Reference proteome</keyword>
<feature type="domain" description="SWIM-type" evidence="3">
    <location>
        <begin position="48"/>
        <end position="81"/>
    </location>
</feature>
<proteinExistence type="predicted"/>
<dbReference type="Pfam" id="PF18944">
    <property type="entry name" value="DUF5691"/>
    <property type="match status" value="1"/>
</dbReference>
<dbReference type="InterPro" id="IPR043746">
    <property type="entry name" value="DUF5691"/>
</dbReference>
<evidence type="ECO:0000259" key="3">
    <source>
        <dbReference type="PROSITE" id="PS50966"/>
    </source>
</evidence>
<gene>
    <name evidence="4" type="ORF">ACFQS1_36310</name>
</gene>
<feature type="region of interest" description="Disordered" evidence="2">
    <location>
        <begin position="104"/>
        <end position="131"/>
    </location>
</feature>
<feature type="compositionally biased region" description="Low complexity" evidence="2">
    <location>
        <begin position="104"/>
        <end position="123"/>
    </location>
</feature>
<dbReference type="InterPro" id="IPR007527">
    <property type="entry name" value="Znf_SWIM"/>
</dbReference>
<evidence type="ECO:0000256" key="2">
    <source>
        <dbReference type="SAM" id="MobiDB-lite"/>
    </source>
</evidence>
<reference evidence="5" key="1">
    <citation type="journal article" date="2019" name="Int. J. Syst. Evol. Microbiol.">
        <title>The Global Catalogue of Microorganisms (GCM) 10K type strain sequencing project: providing services to taxonomists for standard genome sequencing and annotation.</title>
        <authorList>
            <consortium name="The Broad Institute Genomics Platform"/>
            <consortium name="The Broad Institute Genome Sequencing Center for Infectious Disease"/>
            <person name="Wu L."/>
            <person name="Ma J."/>
        </authorList>
    </citation>
    <scope>NUCLEOTIDE SEQUENCE [LARGE SCALE GENOMIC DNA]</scope>
    <source>
        <strain evidence="5">XZYJT-10</strain>
    </source>
</reference>
<organism evidence="4 5">
    <name type="scientific">Paractinoplanes rhizophilus</name>
    <dbReference type="NCBI Taxonomy" id="1416877"/>
    <lineage>
        <taxon>Bacteria</taxon>
        <taxon>Bacillati</taxon>
        <taxon>Actinomycetota</taxon>
        <taxon>Actinomycetes</taxon>
        <taxon>Micromonosporales</taxon>
        <taxon>Micromonosporaceae</taxon>
        <taxon>Paractinoplanes</taxon>
    </lineage>
</organism>